<name>A0ABW3F196_9ACTN</name>
<organism evidence="1 2">
    <name type="scientific">Actinomadura sediminis</name>
    <dbReference type="NCBI Taxonomy" id="1038904"/>
    <lineage>
        <taxon>Bacteria</taxon>
        <taxon>Bacillati</taxon>
        <taxon>Actinomycetota</taxon>
        <taxon>Actinomycetes</taxon>
        <taxon>Streptosporangiales</taxon>
        <taxon>Thermomonosporaceae</taxon>
        <taxon>Actinomadura</taxon>
    </lineage>
</organism>
<protein>
    <submittedName>
        <fullName evidence="1">PLP-dependent aminotransferase family protein</fullName>
    </submittedName>
</protein>
<keyword evidence="2" id="KW-1185">Reference proteome</keyword>
<comment type="caution">
    <text evidence="1">The sequence shown here is derived from an EMBL/GenBank/DDBJ whole genome shotgun (WGS) entry which is preliminary data.</text>
</comment>
<feature type="non-terminal residue" evidence="1">
    <location>
        <position position="1"/>
    </location>
</feature>
<proteinExistence type="predicted"/>
<gene>
    <name evidence="1" type="ORF">ACFQ11_31310</name>
</gene>
<keyword evidence="1" id="KW-0032">Aminotransferase</keyword>
<dbReference type="Proteomes" id="UP001596972">
    <property type="component" value="Unassembled WGS sequence"/>
</dbReference>
<dbReference type="SUPFAM" id="SSF53383">
    <property type="entry name" value="PLP-dependent transferases"/>
    <property type="match status" value="1"/>
</dbReference>
<accession>A0ABW3F196</accession>
<keyword evidence="1" id="KW-0808">Transferase</keyword>
<reference evidence="2" key="1">
    <citation type="journal article" date="2019" name="Int. J. Syst. Evol. Microbiol.">
        <title>The Global Catalogue of Microorganisms (GCM) 10K type strain sequencing project: providing services to taxonomists for standard genome sequencing and annotation.</title>
        <authorList>
            <consortium name="The Broad Institute Genomics Platform"/>
            <consortium name="The Broad Institute Genome Sequencing Center for Infectious Disease"/>
            <person name="Wu L."/>
            <person name="Ma J."/>
        </authorList>
    </citation>
    <scope>NUCLEOTIDE SEQUENCE [LARGE SCALE GENOMIC DNA]</scope>
    <source>
        <strain evidence="2">JCM 31202</strain>
    </source>
</reference>
<evidence type="ECO:0000313" key="2">
    <source>
        <dbReference type="Proteomes" id="UP001596972"/>
    </source>
</evidence>
<dbReference type="Gene3D" id="3.90.1150.10">
    <property type="entry name" value="Aspartate Aminotransferase, domain 1"/>
    <property type="match status" value="1"/>
</dbReference>
<dbReference type="GO" id="GO:0008483">
    <property type="term" value="F:transaminase activity"/>
    <property type="evidence" value="ECO:0007669"/>
    <property type="project" value="UniProtKB-KW"/>
</dbReference>
<sequence>GSGTVHADPRSYFCWWELPAPWRAETFVAAAARRGIAVTPGAAFAAGAGAAPRAVRLMLASPPPEGLARALGVLADIAAGSPDDSPVD</sequence>
<dbReference type="EMBL" id="JBHTJA010000105">
    <property type="protein sequence ID" value="MFD0904903.1"/>
    <property type="molecule type" value="Genomic_DNA"/>
</dbReference>
<dbReference type="InterPro" id="IPR015424">
    <property type="entry name" value="PyrdxlP-dep_Trfase"/>
</dbReference>
<evidence type="ECO:0000313" key="1">
    <source>
        <dbReference type="EMBL" id="MFD0904903.1"/>
    </source>
</evidence>
<dbReference type="InterPro" id="IPR015422">
    <property type="entry name" value="PyrdxlP-dep_Trfase_small"/>
</dbReference>